<reference evidence="1 2" key="1">
    <citation type="submission" date="2016-11" db="EMBL/GenBank/DDBJ databases">
        <title>Complete genome sequence of thermophilic cyanobacteria strain Synechococcus sp. PCC6715.</title>
        <authorList>
            <person name="Tang J."/>
            <person name="Daroch M."/>
            <person name="Liang Y."/>
            <person name="Jiang D."/>
            <person name="Shah M."/>
        </authorList>
    </citation>
    <scope>NUCLEOTIDE SEQUENCE [LARGE SCALE GENOMIC DNA]</scope>
    <source>
        <strain evidence="1 2">PCC 6715</strain>
    </source>
</reference>
<dbReference type="CDD" id="cd10450">
    <property type="entry name" value="GIY-YIG_AtGrxS16_like"/>
    <property type="match status" value="1"/>
</dbReference>
<sequence>MSPSSNPTPTIPALATLPRHPYIDAAGQVAPNLQSCIGVYAIFDAAEVLQYIGYSRDIRLSLQQHLVRCPNECVSYAVVSIDRPDRPWLQAIQAQWIAEVGAIPIGNAQERARWEQAIDVRPLMSVAEAEALATADPLQQPKLLKQVARRVEADILKQLHQRSLRETLVFNPKLKESGRLDLKS</sequence>
<evidence type="ECO:0000313" key="1">
    <source>
        <dbReference type="EMBL" id="ATS19138.1"/>
    </source>
</evidence>
<dbReference type="RefSeq" id="WP_099799477.1">
    <property type="nucleotide sequence ID" value="NZ_CP018092.1"/>
</dbReference>
<dbReference type="InterPro" id="IPR049578">
    <property type="entry name" value="CAXIP1-like_GIY-YIG_dom"/>
</dbReference>
<reference evidence="2" key="2">
    <citation type="journal article" date="2022" name="Front. Microbiol.">
        <title>Comparative Genomic Analysis Revealed Distinct Molecular Components and Organization of CO2-Concentrating Mechanism in Thermophilic Cyanobacteria.</title>
        <authorList>
            <person name="Tang J."/>
            <person name="Zhou H."/>
            <person name="Yao D."/>
            <person name="Riaz S."/>
            <person name="You D."/>
            <person name="Klepacz-Smolka A."/>
            <person name="Daroch M."/>
        </authorList>
    </citation>
    <scope>NUCLEOTIDE SEQUENCE [LARGE SCALE GENOMIC DNA]</scope>
    <source>
        <strain evidence="2">PCC 6715</strain>
    </source>
</reference>
<evidence type="ECO:0000313" key="2">
    <source>
        <dbReference type="Proteomes" id="UP000231057"/>
    </source>
</evidence>
<proteinExistence type="predicted"/>
<dbReference type="OrthoDB" id="424286at2"/>
<organism evidence="1 2">
    <name type="scientific">Parathermosynechococcus lividus PCC 6715</name>
    <dbReference type="NCBI Taxonomy" id="1917166"/>
    <lineage>
        <taxon>Bacteria</taxon>
        <taxon>Bacillati</taxon>
        <taxon>Cyanobacteriota</taxon>
        <taxon>Cyanophyceae</taxon>
        <taxon>Acaryochloridales</taxon>
        <taxon>Thermosynechococcaceae</taxon>
        <taxon>Parathermosynechococcus</taxon>
    </lineage>
</organism>
<protein>
    <submittedName>
        <fullName evidence="1">Nuclease subunit of the excinuclease complex</fullName>
    </submittedName>
</protein>
<name>A0A2D2Q3Q7_PARLV</name>
<dbReference type="AlphaFoldDB" id="A0A2D2Q3Q7"/>
<dbReference type="Proteomes" id="UP000231057">
    <property type="component" value="Chromosome"/>
</dbReference>
<dbReference type="KEGG" id="slw:BRW62_10750"/>
<dbReference type="EMBL" id="CP018092">
    <property type="protein sequence ID" value="ATS19138.1"/>
    <property type="molecule type" value="Genomic_DNA"/>
</dbReference>
<gene>
    <name evidence="1" type="ORF">BRW62_10750</name>
</gene>
<keyword evidence="2" id="KW-1185">Reference proteome</keyword>
<accession>A0A2D2Q3Q7</accession>